<keyword evidence="1" id="KW-1133">Transmembrane helix</keyword>
<feature type="transmembrane region" description="Helical" evidence="1">
    <location>
        <begin position="59"/>
        <end position="86"/>
    </location>
</feature>
<evidence type="ECO:0000256" key="1">
    <source>
        <dbReference type="SAM" id="Phobius"/>
    </source>
</evidence>
<proteinExistence type="predicted"/>
<sequence>MRIVWSFVMASAMTVAAVLAVGLLAFLAKILSPHPECATIPEDVGPCGLWGRISFLGPVMMTIAVCLAALAASMLAVVGAGIAALARKRHPTSP</sequence>
<dbReference type="EMBL" id="CP003876">
    <property type="protein sequence ID" value="AFU03298.1"/>
    <property type="molecule type" value="Genomic_DNA"/>
</dbReference>
<keyword evidence="1" id="KW-0472">Membrane</keyword>
<name>K0EU87_NOCB7</name>
<keyword evidence="3" id="KW-1185">Reference proteome</keyword>
<gene>
    <name evidence="2" type="ORF">O3I_026745</name>
</gene>
<dbReference type="Proteomes" id="UP000006304">
    <property type="component" value="Chromosome"/>
</dbReference>
<dbReference type="HOGENOM" id="CLU_2383222_0_0_11"/>
<reference evidence="2 3" key="1">
    <citation type="journal article" date="2012" name="J. Bacteriol.">
        <title>Complete genome sequence of Nocardia brasiliensis HUJEG-1.</title>
        <authorList>
            <person name="Vera-Cabrera L."/>
            <person name="Ortiz-Lopez R."/>
            <person name="Elizondo-Gonzalez R."/>
            <person name="Perez-Maya A.A."/>
            <person name="Ocampo-Candiani J."/>
        </authorList>
    </citation>
    <scope>NUCLEOTIDE SEQUENCE [LARGE SCALE GENOMIC DNA]</scope>
    <source>
        <strain evidence="3">ATCC 700358</strain>
    </source>
</reference>
<dbReference type="RefSeq" id="WP_014986153.1">
    <property type="nucleotide sequence ID" value="NC_018681.1"/>
</dbReference>
<feature type="transmembrane region" description="Helical" evidence="1">
    <location>
        <begin position="7"/>
        <end position="28"/>
    </location>
</feature>
<accession>K0EU87</accession>
<evidence type="ECO:0000313" key="3">
    <source>
        <dbReference type="Proteomes" id="UP000006304"/>
    </source>
</evidence>
<evidence type="ECO:0008006" key="4">
    <source>
        <dbReference type="Google" id="ProtNLM"/>
    </source>
</evidence>
<evidence type="ECO:0000313" key="2">
    <source>
        <dbReference type="EMBL" id="AFU03298.1"/>
    </source>
</evidence>
<dbReference type="KEGG" id="nbr:O3I_026745"/>
<organism evidence="2 3">
    <name type="scientific">Nocardia brasiliensis (strain ATCC 700358 / HUJEG-1)</name>
    <dbReference type="NCBI Taxonomy" id="1133849"/>
    <lineage>
        <taxon>Bacteria</taxon>
        <taxon>Bacillati</taxon>
        <taxon>Actinomycetota</taxon>
        <taxon>Actinomycetes</taxon>
        <taxon>Mycobacteriales</taxon>
        <taxon>Nocardiaceae</taxon>
        <taxon>Nocardia</taxon>
    </lineage>
</organism>
<protein>
    <recommendedName>
        <fullName evidence="4">Integral membrane protein</fullName>
    </recommendedName>
</protein>
<dbReference type="AlphaFoldDB" id="K0EU87"/>
<keyword evidence="1" id="KW-0812">Transmembrane</keyword>